<name>A0ABY8C9M7_9FIRM</name>
<comment type="subunit">
    <text evidence="8 10">Homodimer. Heterotetramer of two MnmE and two MnmG subunits.</text>
</comment>
<dbReference type="InterPro" id="IPR040131">
    <property type="entry name" value="MnmG_N"/>
</dbReference>
<sequence>MQILDMNNIAAELQAADIFIADRFDVAVVGAGHAGIEAAYAACKSVDKVGLFTLSMDGLANMPCNPHIGGTAKGQLVREIDALGGLMGEAADKNGIHFRMLNTSKGPAVYSPRAQIDRKAYQRYMKLRLEDIDNLFIKQAEIVDLLWCQTDNGKQILGIVSRFHAAYLAQKVIITTGTYLNSEIIVGQEKYHQGPDSLAYSEYLSGNIAALGIRMQRFKTGTPVRIHKRSCDFSGMEEQKGDAKPFSFSFLNTPSYATELYIAHPLAKEKQQSCFVTYTNPATHTIIRNNISRSPLFSGLISGTGTRYCPSIEDKVMKFADKERHQLFIEPTGLDTRELYISGLSSSLPEDVQIQVLHSIAGLEKAEITRTAYAIEYDLIDPLELQLTLESKKVAGLYFAGQTNGSSGYEEAACQGLIAGANAALAVRGEEALILQRNQAYIGVLIDDLVTKGTKEPYRMMTSRTEYRLSLRQDNADMRLSDIAYKAHLISKERYEKYLAKVEAVATELKRLQEVTVKPEAAHAYLQSLNLPDLTQTCHLDELLRRPQFNYKVTAAYDSERPALAPEVIFAVETQLKYAGYIKIEQERIARFVKMESRLLPPDLDYSSLHGLRLEARQKLQEQRPKNLGQASRISGVSPADISVLVVYLEGYRRERKQEKQ</sequence>
<keyword evidence="5 10" id="KW-0819">tRNA processing</keyword>
<protein>
    <recommendedName>
        <fullName evidence="3 10">tRNA uridine 5-carboxymethylaminomethyl modification enzyme MnmG</fullName>
    </recommendedName>
    <alternativeName>
        <fullName evidence="9 10">Glucose-inhibited division protein A</fullName>
    </alternativeName>
</protein>
<keyword evidence="13" id="KW-1185">Reference proteome</keyword>
<comment type="cofactor">
    <cofactor evidence="1 10">
        <name>FAD</name>
        <dbReference type="ChEBI" id="CHEBI:57692"/>
    </cofactor>
</comment>
<dbReference type="PROSITE" id="PS01281">
    <property type="entry name" value="GIDA_2"/>
    <property type="match status" value="1"/>
</dbReference>
<evidence type="ECO:0000256" key="3">
    <source>
        <dbReference type="ARBA" id="ARBA00020461"/>
    </source>
</evidence>
<reference evidence="12 13" key="1">
    <citation type="submission" date="2023-02" db="EMBL/GenBank/DDBJ databases">
        <title>Novel Oscillospiraceae bacterial genomes.</title>
        <authorList>
            <person name="Srinivasan S."/>
            <person name="Austin M.N."/>
            <person name="Fiedler T.L."/>
            <person name="Strenk S.M."/>
            <person name="Agnew K.J."/>
            <person name="Nagana Gowda G.A."/>
            <person name="Raftery D."/>
            <person name="Beamer M.A."/>
            <person name="Achilles S.L."/>
            <person name="Wiesenfeld H.C."/>
            <person name="Fredricks D.N."/>
            <person name="Hillier S.L."/>
        </authorList>
    </citation>
    <scope>NUCLEOTIDE SEQUENCE [LARGE SCALE GENOMIC DNA]</scope>
    <source>
        <strain evidence="12 13">CHIC02 1186E3-8</strain>
    </source>
</reference>
<feature type="binding site" evidence="10">
    <location>
        <begin position="30"/>
        <end position="35"/>
    </location>
    <ligand>
        <name>FAD</name>
        <dbReference type="ChEBI" id="CHEBI:57692"/>
    </ligand>
</feature>
<evidence type="ECO:0000313" key="13">
    <source>
        <dbReference type="Proteomes" id="UP001220478"/>
    </source>
</evidence>
<keyword evidence="6 10" id="KW-0274">FAD</keyword>
<keyword evidence="4 10" id="KW-0285">Flavoprotein</keyword>
<proteinExistence type="inferred from homology"/>
<evidence type="ECO:0000256" key="5">
    <source>
        <dbReference type="ARBA" id="ARBA00022694"/>
    </source>
</evidence>
<dbReference type="InterPro" id="IPR049312">
    <property type="entry name" value="GIDA_C_N"/>
</dbReference>
<dbReference type="PANTHER" id="PTHR11806:SF0">
    <property type="entry name" value="PROTEIN MTO1 HOMOLOG, MITOCHONDRIAL"/>
    <property type="match status" value="1"/>
</dbReference>
<dbReference type="RefSeq" id="WP_315571671.1">
    <property type="nucleotide sequence ID" value="NZ_CP118868.1"/>
</dbReference>
<comment type="subcellular location">
    <subcellularLocation>
        <location evidence="10">Cytoplasm</location>
    </subcellularLocation>
</comment>
<evidence type="ECO:0000256" key="2">
    <source>
        <dbReference type="ARBA" id="ARBA00007653"/>
    </source>
</evidence>
<comment type="similarity">
    <text evidence="2 10">Belongs to the MnmG family.</text>
</comment>
<dbReference type="InterPro" id="IPR002218">
    <property type="entry name" value="MnmG-rel"/>
</dbReference>
<dbReference type="PROSITE" id="PS01280">
    <property type="entry name" value="GIDA_1"/>
    <property type="match status" value="1"/>
</dbReference>
<evidence type="ECO:0000256" key="1">
    <source>
        <dbReference type="ARBA" id="ARBA00001974"/>
    </source>
</evidence>
<dbReference type="InterPro" id="IPR036188">
    <property type="entry name" value="FAD/NAD-bd_sf"/>
</dbReference>
<organism evidence="12 13">
    <name type="scientific">Amygdalobacter indicium</name>
    <dbReference type="NCBI Taxonomy" id="3029272"/>
    <lineage>
        <taxon>Bacteria</taxon>
        <taxon>Bacillati</taxon>
        <taxon>Bacillota</taxon>
        <taxon>Clostridia</taxon>
        <taxon>Eubacteriales</taxon>
        <taxon>Oscillospiraceae</taxon>
        <taxon>Amygdalobacter</taxon>
    </lineage>
</organism>
<dbReference type="Gene3D" id="1.10.150.570">
    <property type="entry name" value="GidA associated domain, C-terminal subdomain"/>
    <property type="match status" value="1"/>
</dbReference>
<feature type="binding site" evidence="10">
    <location>
        <position position="402"/>
    </location>
    <ligand>
        <name>FAD</name>
        <dbReference type="ChEBI" id="CHEBI:57692"/>
    </ligand>
</feature>
<evidence type="ECO:0000256" key="10">
    <source>
        <dbReference type="HAMAP-Rule" id="MF_00129"/>
    </source>
</evidence>
<evidence type="ECO:0000259" key="11">
    <source>
        <dbReference type="SMART" id="SM01228"/>
    </source>
</evidence>
<feature type="binding site" evidence="10">
    <location>
        <position position="142"/>
    </location>
    <ligand>
        <name>FAD</name>
        <dbReference type="ChEBI" id="CHEBI:57692"/>
    </ligand>
</feature>
<evidence type="ECO:0000256" key="8">
    <source>
        <dbReference type="ARBA" id="ARBA00025948"/>
    </source>
</evidence>
<evidence type="ECO:0000313" key="12">
    <source>
        <dbReference type="EMBL" id="WEG35555.1"/>
    </source>
</evidence>
<feature type="binding site" evidence="10">
    <location>
        <position position="201"/>
    </location>
    <ligand>
        <name>FAD</name>
        <dbReference type="ChEBI" id="CHEBI:57692"/>
    </ligand>
</feature>
<evidence type="ECO:0000256" key="6">
    <source>
        <dbReference type="ARBA" id="ARBA00022827"/>
    </source>
</evidence>
<dbReference type="SMART" id="SM01228">
    <property type="entry name" value="GIDA_assoc_3"/>
    <property type="match status" value="1"/>
</dbReference>
<dbReference type="InterPro" id="IPR047001">
    <property type="entry name" value="MnmG_C_subdom"/>
</dbReference>
<evidence type="ECO:0000256" key="7">
    <source>
        <dbReference type="ARBA" id="ARBA00023027"/>
    </source>
</evidence>
<dbReference type="HAMAP" id="MF_00129">
    <property type="entry name" value="MnmG_GidA"/>
    <property type="match status" value="1"/>
</dbReference>
<comment type="function">
    <text evidence="10">NAD-binding protein involved in the addition of a carboxymethylaminomethyl (cmnm) group at the wobble position (U34) of certain tRNAs, forming tRNA-cmnm(5)s(2)U34.</text>
</comment>
<feature type="binding site" evidence="10">
    <location>
        <begin position="305"/>
        <end position="319"/>
    </location>
    <ligand>
        <name>NAD(+)</name>
        <dbReference type="ChEBI" id="CHEBI:57540"/>
    </ligand>
</feature>
<dbReference type="Pfam" id="PF01134">
    <property type="entry name" value="GIDA"/>
    <property type="match status" value="1"/>
</dbReference>
<dbReference type="Pfam" id="PF13932">
    <property type="entry name" value="SAM_GIDA_C"/>
    <property type="match status" value="1"/>
</dbReference>
<evidence type="ECO:0000256" key="4">
    <source>
        <dbReference type="ARBA" id="ARBA00022630"/>
    </source>
</evidence>
<dbReference type="InterPro" id="IPR020595">
    <property type="entry name" value="MnmG-rel_CS"/>
</dbReference>
<dbReference type="SUPFAM" id="SSF51905">
    <property type="entry name" value="FAD/NAD(P)-binding domain"/>
    <property type="match status" value="1"/>
</dbReference>
<dbReference type="PANTHER" id="PTHR11806">
    <property type="entry name" value="GLUCOSE INHIBITED DIVISION PROTEIN A"/>
    <property type="match status" value="1"/>
</dbReference>
<dbReference type="InterPro" id="IPR026904">
    <property type="entry name" value="MnmG_C"/>
</dbReference>
<dbReference type="Gene3D" id="1.10.10.1800">
    <property type="entry name" value="tRNA uridine 5-carboxymethylaminomethyl modification enzyme MnmG/GidA"/>
    <property type="match status" value="1"/>
</dbReference>
<dbReference type="EMBL" id="CP118868">
    <property type="protein sequence ID" value="WEG35555.1"/>
    <property type="molecule type" value="Genomic_DNA"/>
</dbReference>
<evidence type="ECO:0000256" key="9">
    <source>
        <dbReference type="ARBA" id="ARBA00031800"/>
    </source>
</evidence>
<keyword evidence="7 10" id="KW-0520">NAD</keyword>
<feature type="domain" description="tRNA uridine 5-carboxymethylaminomethyl modification enzyme C-terminal subdomain" evidence="11">
    <location>
        <begin position="576"/>
        <end position="647"/>
    </location>
</feature>
<dbReference type="Pfam" id="PF21680">
    <property type="entry name" value="GIDA_C_1st"/>
    <property type="match status" value="1"/>
</dbReference>
<dbReference type="Proteomes" id="UP001220478">
    <property type="component" value="Chromosome"/>
</dbReference>
<gene>
    <name evidence="10 12" type="primary">mnmG</name>
    <name evidence="10" type="synonym">gidA</name>
    <name evidence="12" type="ORF">PYS61_06470</name>
</gene>
<accession>A0ABY8C9M7</accession>
<dbReference type="NCBIfam" id="TIGR00136">
    <property type="entry name" value="mnmG_gidA"/>
    <property type="match status" value="1"/>
</dbReference>
<dbReference type="Gene3D" id="3.50.50.60">
    <property type="entry name" value="FAD/NAD(P)-binding domain"/>
    <property type="match status" value="2"/>
</dbReference>
<dbReference type="InterPro" id="IPR004416">
    <property type="entry name" value="MnmG"/>
</dbReference>
<keyword evidence="10" id="KW-0963">Cytoplasm</keyword>
<dbReference type="InterPro" id="IPR044920">
    <property type="entry name" value="MnmG_C_subdom_sf"/>
</dbReference>